<keyword evidence="3" id="KW-0560">Oxidoreductase</keyword>
<sequence length="180" mass="18491">MKVMAVSCSPSVGGRTAAALRAVLDGAASVGAGTELVQLAEHKDPAEVVARMADADAFVFGAPMYRASYASPFKALLDVTPRGEYGTEEAPLTARAVAIVATAGSDHHFLGLQAMRGVLVDFFAAHVVSPGLYLNADSYTPDQTLTADTAGSARTQGIALVELARAIASSEGLRNVTPNA</sequence>
<evidence type="ECO:0000256" key="1">
    <source>
        <dbReference type="ARBA" id="ARBA00022630"/>
    </source>
</evidence>
<dbReference type="InterPro" id="IPR051814">
    <property type="entry name" value="NAD(P)H-dep_FMN_reductase"/>
</dbReference>
<feature type="domain" description="NADPH-dependent FMN reductase-like" evidence="4">
    <location>
        <begin position="1"/>
        <end position="131"/>
    </location>
</feature>
<proteinExistence type="predicted"/>
<dbReference type="InterPro" id="IPR029039">
    <property type="entry name" value="Flavoprotein-like_sf"/>
</dbReference>
<evidence type="ECO:0000256" key="2">
    <source>
        <dbReference type="ARBA" id="ARBA00022643"/>
    </source>
</evidence>
<dbReference type="EMBL" id="JBHUKS010000026">
    <property type="protein sequence ID" value="MFD2472060.1"/>
    <property type="molecule type" value="Genomic_DNA"/>
</dbReference>
<keyword evidence="6" id="KW-1185">Reference proteome</keyword>
<keyword evidence="2" id="KW-0288">FMN</keyword>
<evidence type="ECO:0000313" key="6">
    <source>
        <dbReference type="Proteomes" id="UP001597483"/>
    </source>
</evidence>
<evidence type="ECO:0000256" key="3">
    <source>
        <dbReference type="ARBA" id="ARBA00023002"/>
    </source>
</evidence>
<dbReference type="SUPFAM" id="SSF52218">
    <property type="entry name" value="Flavoproteins"/>
    <property type="match status" value="1"/>
</dbReference>
<reference evidence="6" key="1">
    <citation type="journal article" date="2019" name="Int. J. Syst. Evol. Microbiol.">
        <title>The Global Catalogue of Microorganisms (GCM) 10K type strain sequencing project: providing services to taxonomists for standard genome sequencing and annotation.</title>
        <authorList>
            <consortium name="The Broad Institute Genomics Platform"/>
            <consortium name="The Broad Institute Genome Sequencing Center for Infectious Disease"/>
            <person name="Wu L."/>
            <person name="Ma J."/>
        </authorList>
    </citation>
    <scope>NUCLEOTIDE SEQUENCE [LARGE SCALE GENOMIC DNA]</scope>
    <source>
        <strain evidence="6">CGMCC 4.7641</strain>
    </source>
</reference>
<evidence type="ECO:0000313" key="5">
    <source>
        <dbReference type="EMBL" id="MFD2472060.1"/>
    </source>
</evidence>
<organism evidence="5 6">
    <name type="scientific">Amycolatopsis silviterrae</name>
    <dbReference type="NCBI Taxonomy" id="1656914"/>
    <lineage>
        <taxon>Bacteria</taxon>
        <taxon>Bacillati</taxon>
        <taxon>Actinomycetota</taxon>
        <taxon>Actinomycetes</taxon>
        <taxon>Pseudonocardiales</taxon>
        <taxon>Pseudonocardiaceae</taxon>
        <taxon>Amycolatopsis</taxon>
    </lineage>
</organism>
<dbReference type="Gene3D" id="3.40.50.360">
    <property type="match status" value="1"/>
</dbReference>
<dbReference type="InterPro" id="IPR005025">
    <property type="entry name" value="FMN_Rdtase-like_dom"/>
</dbReference>
<protein>
    <submittedName>
        <fullName evidence="5">Flavodoxin family protein</fullName>
    </submittedName>
</protein>
<name>A0ABW5HFV5_9PSEU</name>
<keyword evidence="1" id="KW-0285">Flavoprotein</keyword>
<evidence type="ECO:0000259" key="4">
    <source>
        <dbReference type="Pfam" id="PF03358"/>
    </source>
</evidence>
<dbReference type="PANTHER" id="PTHR43408">
    <property type="entry name" value="FMN REDUCTASE (NADPH)"/>
    <property type="match status" value="1"/>
</dbReference>
<dbReference type="Proteomes" id="UP001597483">
    <property type="component" value="Unassembled WGS sequence"/>
</dbReference>
<dbReference type="PANTHER" id="PTHR43408:SF2">
    <property type="entry name" value="FMN REDUCTASE (NADPH)"/>
    <property type="match status" value="1"/>
</dbReference>
<gene>
    <name evidence="5" type="ORF">ACFSVL_32010</name>
</gene>
<dbReference type="Pfam" id="PF03358">
    <property type="entry name" value="FMN_red"/>
    <property type="match status" value="1"/>
</dbReference>
<dbReference type="RefSeq" id="WP_378310103.1">
    <property type="nucleotide sequence ID" value="NZ_JBHUKS010000026.1"/>
</dbReference>
<comment type="caution">
    <text evidence="5">The sequence shown here is derived from an EMBL/GenBank/DDBJ whole genome shotgun (WGS) entry which is preliminary data.</text>
</comment>
<accession>A0ABW5HFV5</accession>